<sequence>MSSSATGECAIASEFTKDDDADLGLLDDYDSGKPLVCAVEEDNSVNITHVTINQSDFGIRVADTEAGRVSVSMLINKMYAWRGYAGTHRVDNNPNRITLAASDNGEVIGTVTLGIDSSMGILADEVFSDYIDEFRARGAKVCEITKLAFAPHVKSKSALASLFHILFIYGHYLHKCTDVFIEVNPRHRRYYMNMLGFGQIGELRSNPRVDAPAYLLHVSMDYVNEQIRKLGGTSTHPAGERSLYPFFFSPREEQGIASRLLQIG</sequence>
<reference evidence="2 3" key="1">
    <citation type="submission" date="2020-08" db="EMBL/GenBank/DDBJ databases">
        <title>Genomic Encyclopedia of Type Strains, Phase III (KMG-III): the genomes of soil and plant-associated and newly described type strains.</title>
        <authorList>
            <person name="Whitman W."/>
        </authorList>
    </citation>
    <scope>NUCLEOTIDE SEQUENCE [LARGE SCALE GENOMIC DNA]</scope>
    <source>
        <strain evidence="2 3">CECT 7753</strain>
    </source>
</reference>
<proteinExistence type="predicted"/>
<accession>A0A7W5HEI3</accession>
<comment type="caution">
    <text evidence="2">The sequence shown here is derived from an EMBL/GenBank/DDBJ whole genome shotgun (WGS) entry which is preliminary data.</text>
</comment>
<protein>
    <recommendedName>
        <fullName evidence="1">N-acyl amino acid synthase FeeM catalytic core domain-containing protein</fullName>
    </recommendedName>
</protein>
<dbReference type="RefSeq" id="WP_229422298.1">
    <property type="nucleotide sequence ID" value="NZ_CP040017.1"/>
</dbReference>
<name>A0A7W5HEI3_9BURK</name>
<dbReference type="EMBL" id="JACHXS010000010">
    <property type="protein sequence ID" value="MBB3223824.1"/>
    <property type="molecule type" value="Genomic_DNA"/>
</dbReference>
<dbReference type="AlphaFoldDB" id="A0A7W5HEI3"/>
<evidence type="ECO:0000313" key="2">
    <source>
        <dbReference type="EMBL" id="MBB3223824.1"/>
    </source>
</evidence>
<dbReference type="InterPro" id="IPR016181">
    <property type="entry name" value="Acyl_CoA_acyltransferase"/>
</dbReference>
<dbReference type="Pfam" id="PF21926">
    <property type="entry name" value="FeeM"/>
    <property type="match status" value="1"/>
</dbReference>
<evidence type="ECO:0000259" key="1">
    <source>
        <dbReference type="Pfam" id="PF21926"/>
    </source>
</evidence>
<feature type="domain" description="N-acyl amino acid synthase FeeM catalytic core" evidence="1">
    <location>
        <begin position="71"/>
        <end position="218"/>
    </location>
</feature>
<dbReference type="Gene3D" id="3.40.630.30">
    <property type="match status" value="1"/>
</dbReference>
<dbReference type="InterPro" id="IPR054597">
    <property type="entry name" value="FeeM_cat"/>
</dbReference>
<dbReference type="Proteomes" id="UP000584325">
    <property type="component" value="Unassembled WGS sequence"/>
</dbReference>
<evidence type="ECO:0000313" key="3">
    <source>
        <dbReference type="Proteomes" id="UP000584325"/>
    </source>
</evidence>
<dbReference type="SUPFAM" id="SSF55729">
    <property type="entry name" value="Acyl-CoA N-acyltransferases (Nat)"/>
    <property type="match status" value="1"/>
</dbReference>
<organism evidence="2 3">
    <name type="scientific">Pseudoduganella umbonata</name>
    <dbReference type="NCBI Taxonomy" id="864828"/>
    <lineage>
        <taxon>Bacteria</taxon>
        <taxon>Pseudomonadati</taxon>
        <taxon>Pseudomonadota</taxon>
        <taxon>Betaproteobacteria</taxon>
        <taxon>Burkholderiales</taxon>
        <taxon>Oxalobacteraceae</taxon>
        <taxon>Telluria group</taxon>
        <taxon>Pseudoduganella</taxon>
    </lineage>
</organism>
<gene>
    <name evidence="2" type="ORF">FHS02_004677</name>
</gene>